<dbReference type="InterPro" id="IPR001633">
    <property type="entry name" value="EAL_dom"/>
</dbReference>
<dbReference type="SUPFAM" id="SSF141868">
    <property type="entry name" value="EAL domain-like"/>
    <property type="match status" value="1"/>
</dbReference>
<evidence type="ECO:0000259" key="8">
    <source>
        <dbReference type="PROSITE" id="PS50887"/>
    </source>
</evidence>
<dbReference type="PANTHER" id="PTHR44757">
    <property type="entry name" value="DIGUANYLATE CYCLASE DGCP"/>
    <property type="match status" value="1"/>
</dbReference>
<keyword evidence="5" id="KW-0472">Membrane</keyword>
<dbReference type="Pfam" id="PF00563">
    <property type="entry name" value="EAL"/>
    <property type="match status" value="1"/>
</dbReference>
<dbReference type="GO" id="GO:0071111">
    <property type="term" value="F:cyclic-guanylate-specific phosphodiesterase activity"/>
    <property type="evidence" value="ECO:0007669"/>
    <property type="project" value="UniProtKB-EC"/>
</dbReference>
<dbReference type="PROSITE" id="PS50883">
    <property type="entry name" value="EAL"/>
    <property type="match status" value="1"/>
</dbReference>
<evidence type="ECO:0000256" key="4">
    <source>
        <dbReference type="ARBA" id="ARBA00051114"/>
    </source>
</evidence>
<evidence type="ECO:0000313" key="9">
    <source>
        <dbReference type="EMBL" id="ONG42328.1"/>
    </source>
</evidence>
<dbReference type="CDD" id="cd01949">
    <property type="entry name" value="GGDEF"/>
    <property type="match status" value="1"/>
</dbReference>
<organism evidence="9 10">
    <name type="scientific">Alkanindiges hydrocarboniclasticus</name>
    <dbReference type="NCBI Taxonomy" id="1907941"/>
    <lineage>
        <taxon>Bacteria</taxon>
        <taxon>Pseudomonadati</taxon>
        <taxon>Pseudomonadota</taxon>
        <taxon>Gammaproteobacteria</taxon>
        <taxon>Moraxellales</taxon>
        <taxon>Moraxellaceae</taxon>
        <taxon>Alkanindiges</taxon>
    </lineage>
</organism>
<feature type="transmembrane region" description="Helical" evidence="5">
    <location>
        <begin position="61"/>
        <end position="80"/>
    </location>
</feature>
<dbReference type="CDD" id="cd01948">
    <property type="entry name" value="EAL"/>
    <property type="match status" value="1"/>
</dbReference>
<evidence type="ECO:0000256" key="5">
    <source>
        <dbReference type="SAM" id="Phobius"/>
    </source>
</evidence>
<keyword evidence="5" id="KW-1133">Transmembrane helix</keyword>
<dbReference type="InterPro" id="IPR043128">
    <property type="entry name" value="Rev_trsase/Diguanyl_cyclase"/>
</dbReference>
<name>A0A1S8CZM9_9GAMM</name>
<dbReference type="InterPro" id="IPR035965">
    <property type="entry name" value="PAS-like_dom_sf"/>
</dbReference>
<dbReference type="AlphaFoldDB" id="A0A1S8CZM9"/>
<comment type="caution">
    <text evidence="9">The sequence shown here is derived from an EMBL/GenBank/DDBJ whole genome shotgun (WGS) entry which is preliminary data.</text>
</comment>
<dbReference type="EC" id="3.1.4.52" evidence="2"/>
<feature type="transmembrane region" description="Helical" evidence="5">
    <location>
        <begin position="7"/>
        <end position="24"/>
    </location>
</feature>
<accession>A0A1S8CZM9</accession>
<keyword evidence="5" id="KW-0812">Transmembrane</keyword>
<dbReference type="PROSITE" id="PS50887">
    <property type="entry name" value="GGDEF"/>
    <property type="match status" value="1"/>
</dbReference>
<feature type="transmembrane region" description="Helical" evidence="5">
    <location>
        <begin position="140"/>
        <end position="162"/>
    </location>
</feature>
<evidence type="ECO:0000256" key="1">
    <source>
        <dbReference type="ARBA" id="ARBA00001946"/>
    </source>
</evidence>
<dbReference type="SUPFAM" id="SSF55785">
    <property type="entry name" value="PYP-like sensor domain (PAS domain)"/>
    <property type="match status" value="1"/>
</dbReference>
<dbReference type="SMART" id="SM00267">
    <property type="entry name" value="GGDEF"/>
    <property type="match status" value="1"/>
</dbReference>
<dbReference type="InterPro" id="IPR029787">
    <property type="entry name" value="Nucleotide_cyclase"/>
</dbReference>
<dbReference type="FunFam" id="3.20.20.450:FF:000001">
    <property type="entry name" value="Cyclic di-GMP phosphodiesterase yahA"/>
    <property type="match status" value="1"/>
</dbReference>
<dbReference type="GO" id="GO:0071732">
    <property type="term" value="P:cellular response to nitric oxide"/>
    <property type="evidence" value="ECO:0007669"/>
    <property type="project" value="UniProtKB-ARBA"/>
</dbReference>
<dbReference type="Proteomes" id="UP000192132">
    <property type="component" value="Unassembled WGS sequence"/>
</dbReference>
<dbReference type="EMBL" id="MLCN01000001">
    <property type="protein sequence ID" value="ONG42328.1"/>
    <property type="molecule type" value="Genomic_DNA"/>
</dbReference>
<dbReference type="Gene3D" id="3.30.450.20">
    <property type="entry name" value="PAS domain"/>
    <property type="match status" value="1"/>
</dbReference>
<feature type="domain" description="GGDEF" evidence="8">
    <location>
        <begin position="334"/>
        <end position="467"/>
    </location>
</feature>
<sequence length="745" mass="83083">MAAKIGAINWVIEISLLGGLVIFAKLPSWFWFLYTGIGILCASSFYILHKTGISERFKDPTLALPHLLIVCANQFLGLFLLPQLNFLFLIRIIEGAAYGLFLLTVRQYFILFLTFAIGLAAFIIFGASIAFPTSTLAVKILLYISLILTIGRLIFGSIYLDFLRSRLVATNKDIKESEARFRALTDLSSDWYWEQDADFRITRFESGRASKDLPPEMLIGKRLFESGITVKTPGGWEAHKAQIMAHQSFRDLVLHFDMPDNHDLYISVSGEAMIDNDGVLKGYRGVARDISEQKRADARIQHLATHDGLTGLPNRVMYNQMLSVAVQSALRYGGSFAVLFIDLDRFKFINDTLGHEAGDQLLKEISTRFRQTLRASDIVARLGGDEFVVLVPQVHEKKEIAVIARKIVDAAIAPFLLQGQECRVTASVGIAIFPDDAQDELTLTKSADIAMYAAKEAGKNNYQFFSAQVRSYALERMALETNLRQALERNEFTVYYQAKRDLASGAISGVEALLRWQNPELGTISPAQFIPIAEETGMIVPIGKWVLRTACRQNMAWLREGLPPVCMAVNLSVRQFTDDHLLLDIAAILEETGMDPRLLELEITEGLVMRDPAKAVTLLAAIKKMGVRLAIDDFGTGYSSLAQLKNFPIDTLKVDRSFIREVATNASDKAITEAIIAMGKTLCMTVIAEGVETEEQEDFLRQNSCDQMQGYYFSKAVLPEEFATLLRTHHAIPLPEDSSSTQFPA</sequence>
<dbReference type="NCBIfam" id="TIGR00254">
    <property type="entry name" value="GGDEF"/>
    <property type="match status" value="1"/>
</dbReference>
<feature type="transmembrane region" description="Helical" evidence="5">
    <location>
        <begin position="110"/>
        <end position="134"/>
    </location>
</feature>
<evidence type="ECO:0000313" key="10">
    <source>
        <dbReference type="Proteomes" id="UP000192132"/>
    </source>
</evidence>
<gene>
    <name evidence="9" type="ORF">BKE30_00550</name>
</gene>
<evidence type="ECO:0000259" key="6">
    <source>
        <dbReference type="PROSITE" id="PS50113"/>
    </source>
</evidence>
<dbReference type="FunFam" id="3.30.70.270:FF:000001">
    <property type="entry name" value="Diguanylate cyclase domain protein"/>
    <property type="match status" value="1"/>
</dbReference>
<evidence type="ECO:0000256" key="2">
    <source>
        <dbReference type="ARBA" id="ARBA00012282"/>
    </source>
</evidence>
<feature type="domain" description="EAL" evidence="7">
    <location>
        <begin position="476"/>
        <end position="730"/>
    </location>
</feature>
<evidence type="ECO:0000259" key="7">
    <source>
        <dbReference type="PROSITE" id="PS50883"/>
    </source>
</evidence>
<dbReference type="STRING" id="1907941.BKE30_00550"/>
<dbReference type="Gene3D" id="3.30.70.270">
    <property type="match status" value="1"/>
</dbReference>
<comment type="cofactor">
    <cofactor evidence="1">
        <name>Mg(2+)</name>
        <dbReference type="ChEBI" id="CHEBI:18420"/>
    </cofactor>
</comment>
<comment type="catalytic activity">
    <reaction evidence="4">
        <text>3',3'-c-di-GMP + H2O = 5'-phosphoguanylyl(3'-&gt;5')guanosine + H(+)</text>
        <dbReference type="Rhea" id="RHEA:24902"/>
        <dbReference type="ChEBI" id="CHEBI:15377"/>
        <dbReference type="ChEBI" id="CHEBI:15378"/>
        <dbReference type="ChEBI" id="CHEBI:58754"/>
        <dbReference type="ChEBI" id="CHEBI:58805"/>
        <dbReference type="EC" id="3.1.4.52"/>
    </reaction>
    <physiologicalReaction direction="left-to-right" evidence="4">
        <dbReference type="Rhea" id="RHEA:24903"/>
    </physiologicalReaction>
</comment>
<proteinExistence type="predicted"/>
<evidence type="ECO:0000256" key="3">
    <source>
        <dbReference type="ARBA" id="ARBA00022636"/>
    </source>
</evidence>
<dbReference type="InterPro" id="IPR035919">
    <property type="entry name" value="EAL_sf"/>
</dbReference>
<dbReference type="InterPro" id="IPR000160">
    <property type="entry name" value="GGDEF_dom"/>
</dbReference>
<dbReference type="Gene3D" id="3.20.20.450">
    <property type="entry name" value="EAL domain"/>
    <property type="match status" value="1"/>
</dbReference>
<dbReference type="Pfam" id="PF00990">
    <property type="entry name" value="GGDEF"/>
    <property type="match status" value="1"/>
</dbReference>
<dbReference type="InterPro" id="IPR052155">
    <property type="entry name" value="Biofilm_reg_signaling"/>
</dbReference>
<dbReference type="SUPFAM" id="SSF55073">
    <property type="entry name" value="Nucleotide cyclase"/>
    <property type="match status" value="1"/>
</dbReference>
<keyword evidence="10" id="KW-1185">Reference proteome</keyword>
<reference evidence="9 10" key="1">
    <citation type="submission" date="2016-10" db="EMBL/GenBank/DDBJ databases">
        <title>Draft Genome sequence of Alkanindiges sp. strain H1.</title>
        <authorList>
            <person name="Subhash Y."/>
            <person name="Lee S."/>
        </authorList>
    </citation>
    <scope>NUCLEOTIDE SEQUENCE [LARGE SCALE GENOMIC DNA]</scope>
    <source>
        <strain evidence="9 10">H1</strain>
    </source>
</reference>
<dbReference type="PANTHER" id="PTHR44757:SF2">
    <property type="entry name" value="BIOFILM ARCHITECTURE MAINTENANCE PROTEIN MBAA"/>
    <property type="match status" value="1"/>
</dbReference>
<keyword evidence="3" id="KW-0973">c-di-GMP</keyword>
<dbReference type="InterPro" id="IPR000700">
    <property type="entry name" value="PAS-assoc_C"/>
</dbReference>
<dbReference type="PROSITE" id="PS50113">
    <property type="entry name" value="PAC"/>
    <property type="match status" value="1"/>
</dbReference>
<feature type="transmembrane region" description="Helical" evidence="5">
    <location>
        <begin position="30"/>
        <end position="49"/>
    </location>
</feature>
<dbReference type="SMART" id="SM00052">
    <property type="entry name" value="EAL"/>
    <property type="match status" value="1"/>
</dbReference>
<protein>
    <recommendedName>
        <fullName evidence="2">cyclic-guanylate-specific phosphodiesterase</fullName>
        <ecNumber evidence="2">3.1.4.52</ecNumber>
    </recommendedName>
</protein>
<feature type="domain" description="PAC" evidence="6">
    <location>
        <begin position="250"/>
        <end position="302"/>
    </location>
</feature>